<feature type="compositionally biased region" description="Polar residues" evidence="1">
    <location>
        <begin position="58"/>
        <end position="67"/>
    </location>
</feature>
<evidence type="ECO:0000256" key="1">
    <source>
        <dbReference type="SAM" id="MobiDB-lite"/>
    </source>
</evidence>
<sequence>MSPLRRAGRGLIRLKTWKSAQNDLFLMFKRNVLKRLYGKEEEELDRDVKQQKLKNEESTSIVSSNFGPSKHAIQSRKVYTVTLPPEGLQVIAESSHTLDLHEDEKESTNTDSSGTEEKSALFEREKEKLLEFVDGIWDIILAEGRSKGEFHDDDINLKQKFDEFITDSKPDHFELIQSLWSLKSSALMQDRTLVNTKTENVKSRMREVDYCEVSPSVSIHFCHRCLRASIPLKELLILTGQKAIHCKYEVIIGLKVGTRNGCFQFWE</sequence>
<accession>A0AA88XRB7</accession>
<feature type="region of interest" description="Disordered" evidence="1">
    <location>
        <begin position="95"/>
        <end position="120"/>
    </location>
</feature>
<gene>
    <name evidence="2" type="ORF">FSP39_010160</name>
</gene>
<reference evidence="2" key="1">
    <citation type="submission" date="2019-08" db="EMBL/GenBank/DDBJ databases">
        <title>The improved chromosome-level genome for the pearl oyster Pinctada fucata martensii using PacBio sequencing and Hi-C.</title>
        <authorList>
            <person name="Zheng Z."/>
        </authorList>
    </citation>
    <scope>NUCLEOTIDE SEQUENCE</scope>
    <source>
        <strain evidence="2">ZZ-2019</strain>
        <tissue evidence="2">Adductor muscle</tissue>
    </source>
</reference>
<keyword evidence="3" id="KW-1185">Reference proteome</keyword>
<evidence type="ECO:0000313" key="2">
    <source>
        <dbReference type="EMBL" id="KAK3090218.1"/>
    </source>
</evidence>
<evidence type="ECO:0000313" key="3">
    <source>
        <dbReference type="Proteomes" id="UP001186944"/>
    </source>
</evidence>
<dbReference type="EMBL" id="VSWD01000010">
    <property type="protein sequence ID" value="KAK3090218.1"/>
    <property type="molecule type" value="Genomic_DNA"/>
</dbReference>
<comment type="caution">
    <text evidence="2">The sequence shown here is derived from an EMBL/GenBank/DDBJ whole genome shotgun (WGS) entry which is preliminary data.</text>
</comment>
<feature type="compositionally biased region" description="Basic and acidic residues" evidence="1">
    <location>
        <begin position="96"/>
        <end position="108"/>
    </location>
</feature>
<name>A0AA88XRB7_PINIB</name>
<feature type="region of interest" description="Disordered" evidence="1">
    <location>
        <begin position="44"/>
        <end position="68"/>
    </location>
</feature>
<dbReference type="AlphaFoldDB" id="A0AA88XRB7"/>
<proteinExistence type="predicted"/>
<feature type="compositionally biased region" description="Basic and acidic residues" evidence="1">
    <location>
        <begin position="46"/>
        <end position="57"/>
    </location>
</feature>
<dbReference type="Proteomes" id="UP001186944">
    <property type="component" value="Unassembled WGS sequence"/>
</dbReference>
<protein>
    <submittedName>
        <fullName evidence="2">Uncharacterized protein</fullName>
    </submittedName>
</protein>
<organism evidence="2 3">
    <name type="scientific">Pinctada imbricata</name>
    <name type="common">Atlantic pearl-oyster</name>
    <name type="synonym">Pinctada martensii</name>
    <dbReference type="NCBI Taxonomy" id="66713"/>
    <lineage>
        <taxon>Eukaryota</taxon>
        <taxon>Metazoa</taxon>
        <taxon>Spiralia</taxon>
        <taxon>Lophotrochozoa</taxon>
        <taxon>Mollusca</taxon>
        <taxon>Bivalvia</taxon>
        <taxon>Autobranchia</taxon>
        <taxon>Pteriomorphia</taxon>
        <taxon>Pterioida</taxon>
        <taxon>Pterioidea</taxon>
        <taxon>Pteriidae</taxon>
        <taxon>Pinctada</taxon>
    </lineage>
</organism>